<dbReference type="Proteomes" id="UP001062846">
    <property type="component" value="Chromosome 4"/>
</dbReference>
<reference evidence="1" key="1">
    <citation type="submission" date="2022-02" db="EMBL/GenBank/DDBJ databases">
        <title>Plant Genome Project.</title>
        <authorList>
            <person name="Zhang R.-G."/>
        </authorList>
    </citation>
    <scope>NUCLEOTIDE SEQUENCE</scope>
    <source>
        <strain evidence="1">AT1</strain>
    </source>
</reference>
<dbReference type="EMBL" id="CM046391">
    <property type="protein sequence ID" value="KAI8559848.1"/>
    <property type="molecule type" value="Genomic_DNA"/>
</dbReference>
<evidence type="ECO:0000313" key="1">
    <source>
        <dbReference type="EMBL" id="KAI8559848.1"/>
    </source>
</evidence>
<name>A0ACC0P2I0_RHOML</name>
<organism evidence="1 2">
    <name type="scientific">Rhododendron molle</name>
    <name type="common">Chinese azalea</name>
    <name type="synonym">Azalea mollis</name>
    <dbReference type="NCBI Taxonomy" id="49168"/>
    <lineage>
        <taxon>Eukaryota</taxon>
        <taxon>Viridiplantae</taxon>
        <taxon>Streptophyta</taxon>
        <taxon>Embryophyta</taxon>
        <taxon>Tracheophyta</taxon>
        <taxon>Spermatophyta</taxon>
        <taxon>Magnoliopsida</taxon>
        <taxon>eudicotyledons</taxon>
        <taxon>Gunneridae</taxon>
        <taxon>Pentapetalae</taxon>
        <taxon>asterids</taxon>
        <taxon>Ericales</taxon>
        <taxon>Ericaceae</taxon>
        <taxon>Ericoideae</taxon>
        <taxon>Rhodoreae</taxon>
        <taxon>Rhododendron</taxon>
    </lineage>
</organism>
<gene>
    <name evidence="1" type="ORF">RHMOL_Rhmol04G0207000</name>
</gene>
<sequence length="117" mass="13139">MSYDLQLHYRLDMSYDLQLDYKLAYSMRKMMANKALVRRLSACENLGSASTICSDKTGTLTLNQVCSIMTLSFNILRLIFQWFKPFSCVDMGGGKLDVMAVVQAYVGGEKDESPDNG</sequence>
<accession>A0ACC0P2I0</accession>
<evidence type="ECO:0000313" key="2">
    <source>
        <dbReference type="Proteomes" id="UP001062846"/>
    </source>
</evidence>
<protein>
    <submittedName>
        <fullName evidence="1">Uncharacterized protein</fullName>
    </submittedName>
</protein>
<comment type="caution">
    <text evidence="1">The sequence shown here is derived from an EMBL/GenBank/DDBJ whole genome shotgun (WGS) entry which is preliminary data.</text>
</comment>
<proteinExistence type="predicted"/>
<keyword evidence="2" id="KW-1185">Reference proteome</keyword>